<dbReference type="InterPro" id="IPR016162">
    <property type="entry name" value="Ald_DH_N"/>
</dbReference>
<evidence type="ECO:0000256" key="1">
    <source>
        <dbReference type="ARBA" id="ARBA00009986"/>
    </source>
</evidence>
<dbReference type="Proteomes" id="UP001430953">
    <property type="component" value="Unassembled WGS sequence"/>
</dbReference>
<sequence length="508" mass="55188">MAKQIQIKYTQVSRYSHRFIECLFIDNEFVDAVSGRKFSTINPADGKVIAEISEGDKADVDKAVEAAKKAFSRNSKWRTMNPYFRGQLMHKLADLVTRDLEYIATLETLDNGKPYTSAVEDVQAGVATLRYYAGWCDKILGTTIPTGDTSVTLTRKEPVGVVGQIIPWNYPFLMLIWKWGPALATGCTLILKPAEQTPLSALYTAALAKEAGFPAGVINVIPGYGPTAGAAIAEHPEIRKVAFTGSTEVGHSIMIAAGKSNLKRVSLELGGKSPLVVFDDVDVKEAAEIAYNAIFVNHGQNCCAGSRTFVHSKIYDEFVKQAKQLALNRKVGDPFDSNTEQGPQIDQEMLDKVIGLINSGKQQGAVVEAGGSRKGSVGYFVQPTVFSNVTDDMRIAKEEIFGPVQSILKFNTMDEVIERANRTNYGLASGVITRDINKALEFAKAVEAGSVWVNCYDAITPQTPFGGFKQSGIGRELGEYGVRAARELDSPLPPLSLSLSLSLYFSSG</sequence>
<evidence type="ECO:0000256" key="2">
    <source>
        <dbReference type="ARBA" id="ARBA00023002"/>
    </source>
</evidence>
<dbReference type="AlphaFoldDB" id="A0AAW2G705"/>
<reference evidence="6 7" key="1">
    <citation type="submission" date="2023-03" db="EMBL/GenBank/DDBJ databases">
        <title>High recombination rates correlate with genetic variation in Cardiocondyla obscurior ants.</title>
        <authorList>
            <person name="Errbii M."/>
        </authorList>
    </citation>
    <scope>NUCLEOTIDE SEQUENCE [LARGE SCALE GENOMIC DNA]</scope>
    <source>
        <strain evidence="6">Alpha-2009</strain>
        <tissue evidence="6">Whole body</tissue>
    </source>
</reference>
<dbReference type="PROSITE" id="PS00687">
    <property type="entry name" value="ALDEHYDE_DEHYDR_GLU"/>
    <property type="match status" value="1"/>
</dbReference>
<dbReference type="InterPro" id="IPR029510">
    <property type="entry name" value="Ald_DH_CS_GLU"/>
</dbReference>
<comment type="caution">
    <text evidence="6">The sequence shown here is derived from an EMBL/GenBank/DDBJ whole genome shotgun (WGS) entry which is preliminary data.</text>
</comment>
<accession>A0AAW2G705</accession>
<gene>
    <name evidence="6" type="ORF">PUN28_006946</name>
</gene>
<dbReference type="FunFam" id="3.40.605.10:FF:000050">
    <property type="entry name" value="Aldehyde dehydrogenase, mitochondrial"/>
    <property type="match status" value="1"/>
</dbReference>
<protein>
    <recommendedName>
        <fullName evidence="5">Aldehyde dehydrogenase domain-containing protein</fullName>
    </recommendedName>
</protein>
<keyword evidence="2 4" id="KW-0560">Oxidoreductase</keyword>
<evidence type="ECO:0000256" key="4">
    <source>
        <dbReference type="RuleBase" id="RU003345"/>
    </source>
</evidence>
<dbReference type="Gene3D" id="3.40.605.10">
    <property type="entry name" value="Aldehyde Dehydrogenase, Chain A, domain 1"/>
    <property type="match status" value="1"/>
</dbReference>
<dbReference type="InterPro" id="IPR015590">
    <property type="entry name" value="Aldehyde_DH_dom"/>
</dbReference>
<dbReference type="InterPro" id="IPR016163">
    <property type="entry name" value="Ald_DH_C"/>
</dbReference>
<keyword evidence="7" id="KW-1185">Reference proteome</keyword>
<organism evidence="6 7">
    <name type="scientific">Cardiocondyla obscurior</name>
    <dbReference type="NCBI Taxonomy" id="286306"/>
    <lineage>
        <taxon>Eukaryota</taxon>
        <taxon>Metazoa</taxon>
        <taxon>Ecdysozoa</taxon>
        <taxon>Arthropoda</taxon>
        <taxon>Hexapoda</taxon>
        <taxon>Insecta</taxon>
        <taxon>Pterygota</taxon>
        <taxon>Neoptera</taxon>
        <taxon>Endopterygota</taxon>
        <taxon>Hymenoptera</taxon>
        <taxon>Apocrita</taxon>
        <taxon>Aculeata</taxon>
        <taxon>Formicoidea</taxon>
        <taxon>Formicidae</taxon>
        <taxon>Myrmicinae</taxon>
        <taxon>Cardiocondyla</taxon>
    </lineage>
</organism>
<name>A0AAW2G705_9HYME</name>
<dbReference type="Pfam" id="PF00171">
    <property type="entry name" value="Aldedh"/>
    <property type="match status" value="1"/>
</dbReference>
<comment type="similarity">
    <text evidence="1 4">Belongs to the aldehyde dehydrogenase family.</text>
</comment>
<proteinExistence type="inferred from homology"/>
<dbReference type="SUPFAM" id="SSF53720">
    <property type="entry name" value="ALDH-like"/>
    <property type="match status" value="1"/>
</dbReference>
<dbReference type="InterPro" id="IPR016161">
    <property type="entry name" value="Ald_DH/histidinol_DH"/>
</dbReference>
<evidence type="ECO:0000313" key="7">
    <source>
        <dbReference type="Proteomes" id="UP001430953"/>
    </source>
</evidence>
<dbReference type="Gene3D" id="3.40.309.10">
    <property type="entry name" value="Aldehyde Dehydrogenase, Chain A, domain 2"/>
    <property type="match status" value="1"/>
</dbReference>
<evidence type="ECO:0000313" key="6">
    <source>
        <dbReference type="EMBL" id="KAL0121831.1"/>
    </source>
</evidence>
<evidence type="ECO:0000256" key="3">
    <source>
        <dbReference type="PROSITE-ProRule" id="PRU10007"/>
    </source>
</evidence>
<evidence type="ECO:0000259" key="5">
    <source>
        <dbReference type="Pfam" id="PF00171"/>
    </source>
</evidence>
<dbReference type="FunFam" id="3.40.309.10:FF:000001">
    <property type="entry name" value="Mitochondrial aldehyde dehydrogenase 2"/>
    <property type="match status" value="1"/>
</dbReference>
<feature type="domain" description="Aldehyde dehydrogenase" evidence="5">
    <location>
        <begin position="30"/>
        <end position="484"/>
    </location>
</feature>
<dbReference type="GO" id="GO:0016620">
    <property type="term" value="F:oxidoreductase activity, acting on the aldehyde or oxo group of donors, NAD or NADP as acceptor"/>
    <property type="evidence" value="ECO:0007669"/>
    <property type="project" value="InterPro"/>
</dbReference>
<dbReference type="EMBL" id="JADYXP020000006">
    <property type="protein sequence ID" value="KAL0121831.1"/>
    <property type="molecule type" value="Genomic_DNA"/>
</dbReference>
<dbReference type="PANTHER" id="PTHR11699">
    <property type="entry name" value="ALDEHYDE DEHYDROGENASE-RELATED"/>
    <property type="match status" value="1"/>
</dbReference>
<feature type="active site" evidence="3">
    <location>
        <position position="268"/>
    </location>
</feature>
<dbReference type="PROSITE" id="PS00070">
    <property type="entry name" value="ALDEHYDE_DEHYDR_CYS"/>
    <property type="match status" value="1"/>
</dbReference>
<dbReference type="InterPro" id="IPR016160">
    <property type="entry name" value="Ald_DH_CS_CYS"/>
</dbReference>